<evidence type="ECO:0000256" key="1">
    <source>
        <dbReference type="SAM" id="MobiDB-lite"/>
    </source>
</evidence>
<evidence type="ECO:0000313" key="2">
    <source>
        <dbReference type="EMBL" id="KAB7500583.1"/>
    </source>
</evidence>
<feature type="non-terminal residue" evidence="2">
    <location>
        <position position="1"/>
    </location>
</feature>
<reference evidence="2 3" key="1">
    <citation type="journal article" date="2019" name="PLoS Biol.">
        <title>Sex chromosomes control vertical transmission of feminizing Wolbachia symbionts in an isopod.</title>
        <authorList>
            <person name="Becking T."/>
            <person name="Chebbi M.A."/>
            <person name="Giraud I."/>
            <person name="Moumen B."/>
            <person name="Laverre T."/>
            <person name="Caubet Y."/>
            <person name="Peccoud J."/>
            <person name="Gilbert C."/>
            <person name="Cordaux R."/>
        </authorList>
    </citation>
    <scope>NUCLEOTIDE SEQUENCE [LARGE SCALE GENOMIC DNA]</scope>
    <source>
        <strain evidence="2">ANa2</strain>
        <tissue evidence="2">Whole body excluding digestive tract and cuticle</tissue>
    </source>
</reference>
<feature type="compositionally biased region" description="Acidic residues" evidence="1">
    <location>
        <begin position="69"/>
        <end position="81"/>
    </location>
</feature>
<feature type="region of interest" description="Disordered" evidence="1">
    <location>
        <begin position="61"/>
        <end position="88"/>
    </location>
</feature>
<organism evidence="2 3">
    <name type="scientific">Armadillidium nasatum</name>
    <dbReference type="NCBI Taxonomy" id="96803"/>
    <lineage>
        <taxon>Eukaryota</taxon>
        <taxon>Metazoa</taxon>
        <taxon>Ecdysozoa</taxon>
        <taxon>Arthropoda</taxon>
        <taxon>Crustacea</taxon>
        <taxon>Multicrustacea</taxon>
        <taxon>Malacostraca</taxon>
        <taxon>Eumalacostraca</taxon>
        <taxon>Peracarida</taxon>
        <taxon>Isopoda</taxon>
        <taxon>Oniscidea</taxon>
        <taxon>Crinocheta</taxon>
        <taxon>Armadillidiidae</taxon>
        <taxon>Armadillidium</taxon>
    </lineage>
</organism>
<evidence type="ECO:0000313" key="3">
    <source>
        <dbReference type="Proteomes" id="UP000326759"/>
    </source>
</evidence>
<accession>A0A5N5T283</accession>
<gene>
    <name evidence="2" type="ORF">Anas_14483</name>
</gene>
<dbReference type="Proteomes" id="UP000326759">
    <property type="component" value="Unassembled WGS sequence"/>
</dbReference>
<comment type="caution">
    <text evidence="2">The sequence shown here is derived from an EMBL/GenBank/DDBJ whole genome shotgun (WGS) entry which is preliminary data.</text>
</comment>
<dbReference type="EMBL" id="SEYY01013531">
    <property type="protein sequence ID" value="KAB7500583.1"/>
    <property type="molecule type" value="Genomic_DNA"/>
</dbReference>
<dbReference type="AlphaFoldDB" id="A0A5N5T283"/>
<protein>
    <submittedName>
        <fullName evidence="2">Uncharacterized protein</fullName>
    </submittedName>
</protein>
<name>A0A5N5T283_9CRUS</name>
<sequence length="135" mass="15039">IEEKCGTDKTCIAAAEKCLGDKDAKPPADDKMTDIEKLAAFNKCLESNGKVADIISEQNCADIPGSRGEEDEEEREEDLDEKEGRSSYHEKCKKEKIDYLRGLQDSGDAASGNIRCCYFQAIVAKWYVLLLLLLK</sequence>
<keyword evidence="3" id="KW-1185">Reference proteome</keyword>
<proteinExistence type="predicted"/>